<dbReference type="RefSeq" id="WP_170123009.1">
    <property type="nucleotide sequence ID" value="NZ_QICS01000008.1"/>
</dbReference>
<protein>
    <submittedName>
        <fullName evidence="1">Uncharacterized protein</fullName>
    </submittedName>
</protein>
<sequence length="49" mass="5789">MMMIIGTYEEIAIITQNCYGNCKESNCIFKDLEKCPLENEHFEIKENEQ</sequence>
<evidence type="ECO:0000313" key="2">
    <source>
        <dbReference type="Proteomes" id="UP000247523"/>
    </source>
</evidence>
<gene>
    <name evidence="1" type="ORF">C8E03_108107</name>
</gene>
<proteinExistence type="predicted"/>
<reference evidence="1 2" key="1">
    <citation type="submission" date="2018-05" db="EMBL/GenBank/DDBJ databases">
        <title>Genomic Encyclopedia of Type Strains, Phase IV (KMG-IV): sequencing the most valuable type-strain genomes for metagenomic binning, comparative biology and taxonomic classification.</title>
        <authorList>
            <person name="Goeker M."/>
        </authorList>
    </citation>
    <scope>NUCLEOTIDE SEQUENCE [LARGE SCALE GENOMIC DNA]</scope>
    <source>
        <strain evidence="1 2">DSM 28816</strain>
    </source>
</reference>
<dbReference type="Proteomes" id="UP000247523">
    <property type="component" value="Unassembled WGS sequence"/>
</dbReference>
<comment type="caution">
    <text evidence="1">The sequence shown here is derived from an EMBL/GenBank/DDBJ whole genome shotgun (WGS) entry which is preliminary data.</text>
</comment>
<name>A0A318EQL4_9FIRM</name>
<accession>A0A318EQL4</accession>
<organism evidence="1 2">
    <name type="scientific">Lachnotalea glycerini</name>
    <dbReference type="NCBI Taxonomy" id="1763509"/>
    <lineage>
        <taxon>Bacteria</taxon>
        <taxon>Bacillati</taxon>
        <taxon>Bacillota</taxon>
        <taxon>Clostridia</taxon>
        <taxon>Lachnospirales</taxon>
        <taxon>Lachnospiraceae</taxon>
        <taxon>Lachnotalea</taxon>
    </lineage>
</organism>
<evidence type="ECO:0000313" key="1">
    <source>
        <dbReference type="EMBL" id="PXV88380.1"/>
    </source>
</evidence>
<dbReference type="EMBL" id="QICS01000008">
    <property type="protein sequence ID" value="PXV88380.1"/>
    <property type="molecule type" value="Genomic_DNA"/>
</dbReference>
<dbReference type="AlphaFoldDB" id="A0A318EQL4"/>